<accession>A0AA35X580</accession>
<evidence type="ECO:0000256" key="5">
    <source>
        <dbReference type="SAM" id="MobiDB-lite"/>
    </source>
</evidence>
<dbReference type="GO" id="GO:0003735">
    <property type="term" value="F:structural constituent of ribosome"/>
    <property type="evidence" value="ECO:0007669"/>
    <property type="project" value="InterPro"/>
</dbReference>
<comment type="similarity">
    <text evidence="1 4">Belongs to the eukaryotic ribosomal protein eS12 family.</text>
</comment>
<keyword evidence="2 4" id="KW-0689">Ribosomal protein</keyword>
<dbReference type="EMBL" id="CASHTH010003085">
    <property type="protein sequence ID" value="CAI8040151.1"/>
    <property type="molecule type" value="Genomic_DNA"/>
</dbReference>
<dbReference type="GO" id="GO:0006412">
    <property type="term" value="P:translation"/>
    <property type="evidence" value="ECO:0007669"/>
    <property type="project" value="InterPro"/>
</dbReference>
<evidence type="ECO:0000256" key="1">
    <source>
        <dbReference type="ARBA" id="ARBA00005824"/>
    </source>
</evidence>
<dbReference type="Proteomes" id="UP001174909">
    <property type="component" value="Unassembled WGS sequence"/>
</dbReference>
<dbReference type="PROSITE" id="PS01189">
    <property type="entry name" value="RIBOSOMAL_S12E"/>
    <property type="match status" value="1"/>
</dbReference>
<evidence type="ECO:0000256" key="4">
    <source>
        <dbReference type="RuleBase" id="RU000670"/>
    </source>
</evidence>
<dbReference type="AlphaFoldDB" id="A0AA35X580"/>
<dbReference type="PRINTS" id="PR00972">
    <property type="entry name" value="RIBSOMALS12E"/>
</dbReference>
<dbReference type="InterPro" id="IPR029064">
    <property type="entry name" value="Ribosomal_eL30-like_sf"/>
</dbReference>
<dbReference type="GO" id="GO:0005840">
    <property type="term" value="C:ribosome"/>
    <property type="evidence" value="ECO:0007669"/>
    <property type="project" value="UniProtKB-KW"/>
</dbReference>
<dbReference type="Gene3D" id="3.30.1330.30">
    <property type="match status" value="1"/>
</dbReference>
<proteinExistence type="inferred from homology"/>
<evidence type="ECO:0000259" key="6">
    <source>
        <dbReference type="Pfam" id="PF01248"/>
    </source>
</evidence>
<sequence length="109" mass="11241">MDADTAGGDVPQQVEVGEGGGGGGAMTIKDALKEVLSNALCHDGVARGLREAVKALDKRQALLCLLAKNCNEAGYSRLVEALCNEHNIKLLKVSPACSGVYTPVSSPCT</sequence>
<evidence type="ECO:0000256" key="2">
    <source>
        <dbReference type="ARBA" id="ARBA00022980"/>
    </source>
</evidence>
<evidence type="ECO:0000313" key="8">
    <source>
        <dbReference type="Proteomes" id="UP001174909"/>
    </source>
</evidence>
<organism evidence="7 8">
    <name type="scientific">Geodia barretti</name>
    <name type="common">Barrett's horny sponge</name>
    <dbReference type="NCBI Taxonomy" id="519541"/>
    <lineage>
        <taxon>Eukaryota</taxon>
        <taxon>Metazoa</taxon>
        <taxon>Porifera</taxon>
        <taxon>Demospongiae</taxon>
        <taxon>Heteroscleromorpha</taxon>
        <taxon>Tetractinellida</taxon>
        <taxon>Astrophorina</taxon>
        <taxon>Geodiidae</taxon>
        <taxon>Geodia</taxon>
    </lineage>
</organism>
<dbReference type="InterPro" id="IPR004038">
    <property type="entry name" value="Ribosomal_eL8/eL30/eS12/Gad45"/>
</dbReference>
<dbReference type="SUPFAM" id="SSF55315">
    <property type="entry name" value="L30e-like"/>
    <property type="match status" value="1"/>
</dbReference>
<reference evidence="7" key="1">
    <citation type="submission" date="2023-03" db="EMBL/GenBank/DDBJ databases">
        <authorList>
            <person name="Steffen K."/>
            <person name="Cardenas P."/>
        </authorList>
    </citation>
    <scope>NUCLEOTIDE SEQUENCE</scope>
</reference>
<evidence type="ECO:0000256" key="3">
    <source>
        <dbReference type="ARBA" id="ARBA00023274"/>
    </source>
</evidence>
<dbReference type="InterPro" id="IPR047860">
    <property type="entry name" value="Ribosomal_eS12_CS"/>
</dbReference>
<feature type="region of interest" description="Disordered" evidence="5">
    <location>
        <begin position="1"/>
        <end position="22"/>
    </location>
</feature>
<comment type="caution">
    <text evidence="7">The sequence shown here is derived from an EMBL/GenBank/DDBJ whole genome shotgun (WGS) entry which is preliminary data.</text>
</comment>
<feature type="domain" description="Ribosomal protein eL8/eL30/eS12/Gadd45" evidence="6">
    <location>
        <begin position="30"/>
        <end position="94"/>
    </location>
</feature>
<gene>
    <name evidence="7" type="ORF">GBAR_LOCUS22368</name>
</gene>
<keyword evidence="8" id="KW-1185">Reference proteome</keyword>
<feature type="compositionally biased region" description="Low complexity" evidence="5">
    <location>
        <begin position="7"/>
        <end position="16"/>
    </location>
</feature>
<keyword evidence="3 4" id="KW-0687">Ribonucleoprotein</keyword>
<dbReference type="Pfam" id="PF01248">
    <property type="entry name" value="Ribosomal_L7Ae"/>
    <property type="match status" value="1"/>
</dbReference>
<dbReference type="InterPro" id="IPR000530">
    <property type="entry name" value="Ribosomal_eS12"/>
</dbReference>
<evidence type="ECO:0000313" key="7">
    <source>
        <dbReference type="EMBL" id="CAI8040151.1"/>
    </source>
</evidence>
<protein>
    <recommendedName>
        <fullName evidence="4">40S ribosomal protein S12</fullName>
    </recommendedName>
</protein>
<name>A0AA35X580_GEOBA</name>
<dbReference type="GO" id="GO:1990904">
    <property type="term" value="C:ribonucleoprotein complex"/>
    <property type="evidence" value="ECO:0007669"/>
    <property type="project" value="UniProtKB-KW"/>
</dbReference>
<dbReference type="PANTHER" id="PTHR11843">
    <property type="entry name" value="40S RIBOSOMAL PROTEIN S12"/>
    <property type="match status" value="1"/>
</dbReference>